<keyword evidence="4" id="KW-1185">Reference proteome</keyword>
<feature type="transmembrane region" description="Helical" evidence="1">
    <location>
        <begin position="80"/>
        <end position="98"/>
    </location>
</feature>
<feature type="transmembrane region" description="Helical" evidence="1">
    <location>
        <begin position="133"/>
        <end position="153"/>
    </location>
</feature>
<keyword evidence="1" id="KW-0812">Transmembrane</keyword>
<dbReference type="AlphaFoldDB" id="U6KQ60"/>
<dbReference type="GeneID" id="25256190"/>
<keyword evidence="1" id="KW-0472">Membrane</keyword>
<dbReference type="Pfam" id="PF24633">
    <property type="entry name" value="DUF7630"/>
    <property type="match status" value="1"/>
</dbReference>
<protein>
    <recommendedName>
        <fullName evidence="2">DUF7630 domain-containing protein</fullName>
    </recommendedName>
</protein>
<gene>
    <name evidence="3" type="ORF">ETH_00035745</name>
</gene>
<dbReference type="RefSeq" id="XP_013229240.1">
    <property type="nucleotide sequence ID" value="XM_013373786.1"/>
</dbReference>
<accession>U6KQ60</accession>
<evidence type="ECO:0000256" key="1">
    <source>
        <dbReference type="SAM" id="Phobius"/>
    </source>
</evidence>
<reference evidence="3" key="2">
    <citation type="submission" date="2013-10" db="EMBL/GenBank/DDBJ databases">
        <authorList>
            <person name="Aslett M."/>
        </authorList>
    </citation>
    <scope>NUCLEOTIDE SEQUENCE [LARGE SCALE GENOMIC DNA]</scope>
    <source>
        <strain evidence="3">Houghton</strain>
    </source>
</reference>
<proteinExistence type="predicted"/>
<name>U6KQ60_EIMTE</name>
<evidence type="ECO:0000313" key="4">
    <source>
        <dbReference type="Proteomes" id="UP000030747"/>
    </source>
</evidence>
<keyword evidence="1" id="KW-1133">Transmembrane helix</keyword>
<evidence type="ECO:0000313" key="3">
    <source>
        <dbReference type="EMBL" id="CDJ38402.1"/>
    </source>
</evidence>
<dbReference type="OrthoDB" id="435307at2759"/>
<dbReference type="Proteomes" id="UP000030747">
    <property type="component" value="Unassembled WGS sequence"/>
</dbReference>
<sequence length="259" mass="28720">MPYPKANHFLVKLKDKFESQGDWLFVKCPVSGACRDGGTCSETMGDFLCSECKEGFSNNFESEELCTVCPQVSLNGCLLFLYYLGLLLFNIVMAYLNVSAGFNRRSIHSIVIKIASNFVTCINYSTLDRLENHSMAIWTFACCTVGLILGGGFSGSVNLALLVLVVVPVVFFVLEVLLNLAFAYFDNVRATKPFFGVPFLGLLFQTLAALSEKRKSKEPLVLFNEREETIELLAARRRGALARLLRPRSSSSSSSSRSR</sequence>
<dbReference type="VEuPathDB" id="ToxoDB:ETH_00035745"/>
<feature type="domain" description="DUF7630" evidence="2">
    <location>
        <begin position="25"/>
        <end position="69"/>
    </location>
</feature>
<dbReference type="InterPro" id="IPR056047">
    <property type="entry name" value="CRMPA-like_DUF7630"/>
</dbReference>
<feature type="transmembrane region" description="Helical" evidence="1">
    <location>
        <begin position="191"/>
        <end position="210"/>
    </location>
</feature>
<dbReference type="VEuPathDB" id="ToxoDB:ETH2_0101200"/>
<organism evidence="3 4">
    <name type="scientific">Eimeria tenella</name>
    <name type="common">Coccidian parasite</name>
    <dbReference type="NCBI Taxonomy" id="5802"/>
    <lineage>
        <taxon>Eukaryota</taxon>
        <taxon>Sar</taxon>
        <taxon>Alveolata</taxon>
        <taxon>Apicomplexa</taxon>
        <taxon>Conoidasida</taxon>
        <taxon>Coccidia</taxon>
        <taxon>Eucoccidiorida</taxon>
        <taxon>Eimeriorina</taxon>
        <taxon>Eimeriidae</taxon>
        <taxon>Eimeria</taxon>
    </lineage>
</organism>
<reference evidence="3" key="1">
    <citation type="submission" date="2013-10" db="EMBL/GenBank/DDBJ databases">
        <title>Genomic analysis of the causative agents of coccidiosis in chickens.</title>
        <authorList>
            <person name="Reid A.J."/>
            <person name="Blake D."/>
            <person name="Billington K."/>
            <person name="Browne H."/>
            <person name="Dunn M."/>
            <person name="Hung S."/>
            <person name="Kawahara F."/>
            <person name="Miranda-Saavedra D."/>
            <person name="Mourier T."/>
            <person name="Nagra H."/>
            <person name="Otto T.D."/>
            <person name="Rawlings N."/>
            <person name="Sanchez A."/>
            <person name="Sanders M."/>
            <person name="Subramaniam C."/>
            <person name="Tay Y."/>
            <person name="Dear P."/>
            <person name="Doerig C."/>
            <person name="Gruber A."/>
            <person name="Parkinson J."/>
            <person name="Shirley M."/>
            <person name="Wan K.L."/>
            <person name="Berriman M."/>
            <person name="Tomley F."/>
            <person name="Pain A."/>
        </authorList>
    </citation>
    <scope>NUCLEOTIDE SEQUENCE [LARGE SCALE GENOMIC DNA]</scope>
    <source>
        <strain evidence="3">Houghton</strain>
    </source>
</reference>
<feature type="transmembrane region" description="Helical" evidence="1">
    <location>
        <begin position="160"/>
        <end position="185"/>
    </location>
</feature>
<evidence type="ECO:0000259" key="2">
    <source>
        <dbReference type="Pfam" id="PF24633"/>
    </source>
</evidence>
<dbReference type="EMBL" id="HG673851">
    <property type="protein sequence ID" value="CDJ38402.1"/>
    <property type="molecule type" value="Genomic_DNA"/>
</dbReference>